<dbReference type="EMBL" id="UGOW01000001">
    <property type="protein sequence ID" value="STY17467.1"/>
    <property type="molecule type" value="Genomic_DNA"/>
</dbReference>
<protein>
    <submittedName>
        <fullName evidence="2">Uncharacterized protein</fullName>
    </submittedName>
</protein>
<proteinExistence type="predicted"/>
<reference evidence="2 4" key="2">
    <citation type="submission" date="2018-06" db="EMBL/GenBank/DDBJ databases">
        <authorList>
            <consortium name="Pathogen Informatics"/>
            <person name="Doyle S."/>
        </authorList>
    </citation>
    <scope>NUCLEOTIDE SEQUENCE [LARGE SCALE GENOMIC DNA]</scope>
    <source>
        <strain evidence="2 4">NCTC12376</strain>
    </source>
</reference>
<dbReference type="EMBL" id="LNYR01000012">
    <property type="protein sequence ID" value="KTD51287.1"/>
    <property type="molecule type" value="Genomic_DNA"/>
</dbReference>
<dbReference type="RefSeq" id="WP_058473671.1">
    <property type="nucleotide sequence ID" value="NZ_CAAAIL010000003.1"/>
</dbReference>
<dbReference type="OrthoDB" id="5653424at2"/>
<reference evidence="1 3" key="1">
    <citation type="submission" date="2015-11" db="EMBL/GenBank/DDBJ databases">
        <title>Genomic analysis of 38 Legionella species identifies large and diverse effector repertoires.</title>
        <authorList>
            <person name="Burstein D."/>
            <person name="Amaro F."/>
            <person name="Zusman T."/>
            <person name="Lifshitz Z."/>
            <person name="Cohen O."/>
            <person name="Gilbert J.A."/>
            <person name="Pupko T."/>
            <person name="Shuman H.A."/>
            <person name="Segal G."/>
        </authorList>
    </citation>
    <scope>NUCLEOTIDE SEQUENCE [LARGE SCALE GENOMIC DNA]</scope>
    <source>
        <strain evidence="1 3">ATCC 49507</strain>
    </source>
</reference>
<evidence type="ECO:0000313" key="2">
    <source>
        <dbReference type="EMBL" id="STY17467.1"/>
    </source>
</evidence>
<dbReference type="Proteomes" id="UP000054639">
    <property type="component" value="Unassembled WGS sequence"/>
</dbReference>
<accession>A0A378KVD6</accession>
<keyword evidence="3" id="KW-1185">Reference proteome</keyword>
<organism evidence="2 4">
    <name type="scientific">Legionella quateirensis</name>
    <dbReference type="NCBI Taxonomy" id="45072"/>
    <lineage>
        <taxon>Bacteria</taxon>
        <taxon>Pseudomonadati</taxon>
        <taxon>Pseudomonadota</taxon>
        <taxon>Gammaproteobacteria</taxon>
        <taxon>Legionellales</taxon>
        <taxon>Legionellaceae</taxon>
        <taxon>Legionella</taxon>
    </lineage>
</organism>
<evidence type="ECO:0000313" key="3">
    <source>
        <dbReference type="Proteomes" id="UP000054639"/>
    </source>
</evidence>
<dbReference type="AlphaFoldDB" id="A0A378KVD6"/>
<name>A0A378KVD6_9GAMM</name>
<gene>
    <name evidence="1" type="ORF">Lqua_1514</name>
    <name evidence="2" type="ORF">NCTC12376_01269</name>
</gene>
<dbReference type="Proteomes" id="UP000254230">
    <property type="component" value="Unassembled WGS sequence"/>
</dbReference>
<sequence length="281" mass="31087">MNQLTTTLLLPIFFFGFSISSIINASPSPTMPADLMYDNKPINPLCFDQEESSNKTLSLTNNCGLAPIVVVGQSKELLNKGYVGFEYKMKDESDSTSSYSYYKVIGYFNHFYTILSISNTGGSGHFSSIYLVNRDHDQLHIKTLPFGGDRCNGGLDEVTQNKNILSFSSNITPGDFLSISNNNPKKLQAYDDLDACAACCVATALYKTDLQQDSTKATLTSIQFANDPDTLSELKSNDNTGYQACFNQLVLDYIAKNKTTLSVKELGTFMNEFNKNCTQHN</sequence>
<evidence type="ECO:0000313" key="1">
    <source>
        <dbReference type="EMBL" id="KTD51287.1"/>
    </source>
</evidence>
<evidence type="ECO:0000313" key="4">
    <source>
        <dbReference type="Proteomes" id="UP000254230"/>
    </source>
</evidence>